<comment type="caution">
    <text evidence="2">The sequence shown here is derived from an EMBL/GenBank/DDBJ whole genome shotgun (WGS) entry which is preliminary data.</text>
</comment>
<dbReference type="Pfam" id="PF00534">
    <property type="entry name" value="Glycos_transf_1"/>
    <property type="match status" value="1"/>
</dbReference>
<evidence type="ECO:0000313" key="3">
    <source>
        <dbReference type="Proteomes" id="UP001204953"/>
    </source>
</evidence>
<sequence>MKVLLVAYECAPNAGSEMASGWNWPLHLADLGHEVWVLNRMGKESTEKALASRPMSKIHWIYVDTPAWIKFCRRFAKNTTWLIGLSYLVWQKQAYKIARQLDEKQGFDLVHHITMANLSAGSQLCQLNKPFIFGPVGGGQLAPPAFKKYFINGWNIESFRAFIIKHLYQFNPLLNKTVKRSDLVLATNCDTAELAQKAGAKHVELFLDSGLLPDYLPDQPPTRSTATELRLLWLSRIIPRKGLLLALESLSKISHVIPFKLTIIGEGVLSHHISEWIEKFSLENQVDYLGSVPWREVIDKYRNSDVFLFTSLRDSFGSVVLEAMSQALPVIALDHHGVGDFLPSGAGIKVSVTNPPDTVNALADAVEWMYRNPDLRCEMGRIAYEFAKKQTWPEKAIDMSRYYEEIVADRNKKYTSV</sequence>
<dbReference type="GO" id="GO:0016757">
    <property type="term" value="F:glycosyltransferase activity"/>
    <property type="evidence" value="ECO:0007669"/>
    <property type="project" value="InterPro"/>
</dbReference>
<name>A0AAE3GQF2_9CYAN</name>
<evidence type="ECO:0000313" key="2">
    <source>
        <dbReference type="EMBL" id="MCP2728629.1"/>
    </source>
</evidence>
<keyword evidence="3" id="KW-1185">Reference proteome</keyword>
<dbReference type="Proteomes" id="UP001204953">
    <property type="component" value="Unassembled WGS sequence"/>
</dbReference>
<reference evidence="2" key="1">
    <citation type="submission" date="2022-06" db="EMBL/GenBank/DDBJ databases">
        <title>New cyanobacteria of genus Symplocastrum in benthos of Lake Baikal.</title>
        <authorList>
            <person name="Sorokovikova E."/>
            <person name="Tikhonova I."/>
            <person name="Krasnopeev A."/>
            <person name="Evseev P."/>
            <person name="Gladkikh A."/>
            <person name="Belykh O."/>
        </authorList>
    </citation>
    <scope>NUCLEOTIDE SEQUENCE</scope>
    <source>
        <strain evidence="2">BBK-W-15</strain>
    </source>
</reference>
<dbReference type="SUPFAM" id="SSF53756">
    <property type="entry name" value="UDP-Glycosyltransferase/glycogen phosphorylase"/>
    <property type="match status" value="1"/>
</dbReference>
<gene>
    <name evidence="2" type="ORF">NJ959_09115</name>
</gene>
<dbReference type="InterPro" id="IPR001296">
    <property type="entry name" value="Glyco_trans_1"/>
</dbReference>
<dbReference type="Gene3D" id="3.40.50.2000">
    <property type="entry name" value="Glycogen Phosphorylase B"/>
    <property type="match status" value="2"/>
</dbReference>
<accession>A0AAE3GQF2</accession>
<dbReference type="EMBL" id="JAMZMM010000065">
    <property type="protein sequence ID" value="MCP2728629.1"/>
    <property type="molecule type" value="Genomic_DNA"/>
</dbReference>
<proteinExistence type="predicted"/>
<protein>
    <submittedName>
        <fullName evidence="2">Glycosyltransferase family 4 protein</fullName>
    </submittedName>
</protein>
<feature type="domain" description="Glycosyl transferase family 1" evidence="1">
    <location>
        <begin position="227"/>
        <end position="385"/>
    </location>
</feature>
<dbReference type="RefSeq" id="WP_254011424.1">
    <property type="nucleotide sequence ID" value="NZ_JAMZMM010000065.1"/>
</dbReference>
<dbReference type="CDD" id="cd03801">
    <property type="entry name" value="GT4_PimA-like"/>
    <property type="match status" value="1"/>
</dbReference>
<dbReference type="PANTHER" id="PTHR45947">
    <property type="entry name" value="SULFOQUINOVOSYL TRANSFERASE SQD2"/>
    <property type="match status" value="1"/>
</dbReference>
<evidence type="ECO:0000259" key="1">
    <source>
        <dbReference type="Pfam" id="PF00534"/>
    </source>
</evidence>
<organism evidence="2 3">
    <name type="scientific">Limnofasciculus baicalensis BBK-W-15</name>
    <dbReference type="NCBI Taxonomy" id="2699891"/>
    <lineage>
        <taxon>Bacteria</taxon>
        <taxon>Bacillati</taxon>
        <taxon>Cyanobacteriota</taxon>
        <taxon>Cyanophyceae</taxon>
        <taxon>Coleofasciculales</taxon>
        <taxon>Coleofasciculaceae</taxon>
        <taxon>Limnofasciculus</taxon>
        <taxon>Limnofasciculus baicalensis</taxon>
    </lineage>
</organism>
<dbReference type="AlphaFoldDB" id="A0AAE3GQF2"/>
<dbReference type="PANTHER" id="PTHR45947:SF3">
    <property type="entry name" value="SULFOQUINOVOSYL TRANSFERASE SQD2"/>
    <property type="match status" value="1"/>
</dbReference>
<dbReference type="InterPro" id="IPR050194">
    <property type="entry name" value="Glycosyltransferase_grp1"/>
</dbReference>